<evidence type="ECO:0000256" key="3">
    <source>
        <dbReference type="ARBA" id="ARBA00022692"/>
    </source>
</evidence>
<proteinExistence type="predicted"/>
<feature type="transmembrane region" description="Helical" evidence="6">
    <location>
        <begin position="418"/>
        <end position="440"/>
    </location>
</feature>
<feature type="transmembrane region" description="Helical" evidence="6">
    <location>
        <begin position="212"/>
        <end position="233"/>
    </location>
</feature>
<organism evidence="8 9">
    <name type="scientific">Dinothrombium tinctorium</name>
    <dbReference type="NCBI Taxonomy" id="1965070"/>
    <lineage>
        <taxon>Eukaryota</taxon>
        <taxon>Metazoa</taxon>
        <taxon>Ecdysozoa</taxon>
        <taxon>Arthropoda</taxon>
        <taxon>Chelicerata</taxon>
        <taxon>Arachnida</taxon>
        <taxon>Acari</taxon>
        <taxon>Acariformes</taxon>
        <taxon>Trombidiformes</taxon>
        <taxon>Prostigmata</taxon>
        <taxon>Anystina</taxon>
        <taxon>Parasitengona</taxon>
        <taxon>Trombidioidea</taxon>
        <taxon>Trombidiidae</taxon>
        <taxon>Dinothrombium</taxon>
    </lineage>
</organism>
<dbReference type="STRING" id="1965070.A0A3S3QU29"/>
<sequence>MCFGIGMIVGPAAGGLLFELGNFSLPFFVAGALTLLGGVLALCVLPQSKRFEKTERTSILTLMSNFSITLNVLISVTAFFIIGFNDATLEHHIRQISKVNIYLQFTILKPSVIGGIFLFSGLLYASGNQFWGYLADKINNCHWACIAGFILAAIAFALCGPAYGLPLEPNIWLVLLAQGSFGMATGGQLVGSFTEGLKETVKRGFPENISTYAMISALFSSGFSTGGALGPVFGGFLVEHYGYRKACYGIIVLELIMAESKGVTPTQYGFVFAVYELLCFLFCPIIPHLTPKFFILIGLFIAGYTYALFGLLRWSPPGNMFVALSFIIRSITAIGGAAFSTGGYTSVAVYFPSHMAQMIVSFYSGEMIYRPAIGGVLYQFTNLTSSQTGAIFLACGLFYATSTQVWGNVADKMRNPQILCLIGFILSIVSFSLTGPIYGIPLKPNIWLIVAAQIMFGVAMGGQIVGSFAAGLREVATSIGPAFGGIMIDHIGYRKACIPIVGIQVVLVIVIILFNIFRTKPKNENGKELQE</sequence>
<feature type="transmembrane region" description="Helical" evidence="6">
    <location>
        <begin position="267"/>
        <end position="286"/>
    </location>
</feature>
<feature type="transmembrane region" description="Helical" evidence="6">
    <location>
        <begin position="293"/>
        <end position="314"/>
    </location>
</feature>
<feature type="transmembrane region" description="Helical" evidence="6">
    <location>
        <begin position="25"/>
        <end position="45"/>
    </location>
</feature>
<evidence type="ECO:0000256" key="4">
    <source>
        <dbReference type="ARBA" id="ARBA00022989"/>
    </source>
</evidence>
<dbReference type="InterPro" id="IPR050930">
    <property type="entry name" value="MFS_Vesicular_Transporter"/>
</dbReference>
<evidence type="ECO:0000256" key="1">
    <source>
        <dbReference type="ARBA" id="ARBA00004141"/>
    </source>
</evidence>
<dbReference type="GO" id="GO:0022857">
    <property type="term" value="F:transmembrane transporter activity"/>
    <property type="evidence" value="ECO:0007669"/>
    <property type="project" value="InterPro"/>
</dbReference>
<dbReference type="PANTHER" id="PTHR23506:SF26">
    <property type="entry name" value="MFS-TYPE TRANSPORTER SLC18B1"/>
    <property type="match status" value="1"/>
</dbReference>
<feature type="transmembrane region" description="Helical" evidence="6">
    <location>
        <begin position="446"/>
        <end position="470"/>
    </location>
</feature>
<keyword evidence="9" id="KW-1185">Reference proteome</keyword>
<keyword evidence="4 6" id="KW-1133">Transmembrane helix</keyword>
<dbReference type="GO" id="GO:0016020">
    <property type="term" value="C:membrane"/>
    <property type="evidence" value="ECO:0007669"/>
    <property type="project" value="UniProtKB-SubCell"/>
</dbReference>
<evidence type="ECO:0000259" key="7">
    <source>
        <dbReference type="PROSITE" id="PS50850"/>
    </source>
</evidence>
<dbReference type="Proteomes" id="UP000285301">
    <property type="component" value="Unassembled WGS sequence"/>
</dbReference>
<dbReference type="Pfam" id="PF07690">
    <property type="entry name" value="MFS_1"/>
    <property type="match status" value="1"/>
</dbReference>
<dbReference type="Gene3D" id="1.20.1250.20">
    <property type="entry name" value="MFS general substrate transporter like domains"/>
    <property type="match status" value="3"/>
</dbReference>
<dbReference type="InterPro" id="IPR011701">
    <property type="entry name" value="MFS"/>
</dbReference>
<feature type="transmembrane region" description="Helical" evidence="6">
    <location>
        <begin position="57"/>
        <end position="82"/>
    </location>
</feature>
<evidence type="ECO:0000256" key="6">
    <source>
        <dbReference type="SAM" id="Phobius"/>
    </source>
</evidence>
<feature type="domain" description="Major facilitator superfamily (MFS) profile" evidence="7">
    <location>
        <begin position="1"/>
        <end position="49"/>
    </location>
</feature>
<accession>A0A3S3QU29</accession>
<evidence type="ECO:0000313" key="8">
    <source>
        <dbReference type="EMBL" id="RWS13943.1"/>
    </source>
</evidence>
<keyword evidence="2" id="KW-0813">Transport</keyword>
<dbReference type="EMBL" id="NCKU01000841">
    <property type="protein sequence ID" value="RWS13943.1"/>
    <property type="molecule type" value="Genomic_DNA"/>
</dbReference>
<feature type="transmembrane region" description="Helical" evidence="6">
    <location>
        <begin position="102"/>
        <end position="125"/>
    </location>
</feature>
<evidence type="ECO:0000313" key="9">
    <source>
        <dbReference type="Proteomes" id="UP000285301"/>
    </source>
</evidence>
<feature type="transmembrane region" description="Helical" evidence="6">
    <location>
        <begin position="496"/>
        <end position="517"/>
    </location>
</feature>
<name>A0A3S3QU29_9ACAR</name>
<dbReference type="InterPro" id="IPR020846">
    <property type="entry name" value="MFS_dom"/>
</dbReference>
<reference evidence="8 9" key="1">
    <citation type="journal article" date="2018" name="Gigascience">
        <title>Genomes of trombidid mites reveal novel predicted allergens and laterally-transferred genes associated with secondary metabolism.</title>
        <authorList>
            <person name="Dong X."/>
            <person name="Chaisiri K."/>
            <person name="Xia D."/>
            <person name="Armstrong S.D."/>
            <person name="Fang Y."/>
            <person name="Donnelly M.J."/>
            <person name="Kadowaki T."/>
            <person name="McGarry J.W."/>
            <person name="Darby A.C."/>
            <person name="Makepeace B.L."/>
        </authorList>
    </citation>
    <scope>NUCLEOTIDE SEQUENCE [LARGE SCALE GENOMIC DNA]</scope>
    <source>
        <strain evidence="8">UoL-WK</strain>
    </source>
</reference>
<protein>
    <submittedName>
        <fullName evidence="8">MFS-type transporter-like protein</fullName>
    </submittedName>
</protein>
<keyword evidence="3 6" id="KW-0812">Transmembrane</keyword>
<feature type="transmembrane region" description="Helical" evidence="6">
    <location>
        <begin position="171"/>
        <end position="191"/>
    </location>
</feature>
<dbReference type="AlphaFoldDB" id="A0A3S3QU29"/>
<dbReference type="PANTHER" id="PTHR23506">
    <property type="entry name" value="GH10249P"/>
    <property type="match status" value="1"/>
</dbReference>
<dbReference type="PROSITE" id="PS50850">
    <property type="entry name" value="MFS"/>
    <property type="match status" value="1"/>
</dbReference>
<comment type="subcellular location">
    <subcellularLocation>
        <location evidence="1">Membrane</location>
        <topology evidence="1">Multi-pass membrane protein</topology>
    </subcellularLocation>
</comment>
<evidence type="ECO:0000256" key="5">
    <source>
        <dbReference type="ARBA" id="ARBA00023136"/>
    </source>
</evidence>
<feature type="transmembrane region" description="Helical" evidence="6">
    <location>
        <begin position="146"/>
        <end position="165"/>
    </location>
</feature>
<feature type="transmembrane region" description="Helical" evidence="6">
    <location>
        <begin position="389"/>
        <end position="406"/>
    </location>
</feature>
<dbReference type="InterPro" id="IPR036259">
    <property type="entry name" value="MFS_trans_sf"/>
</dbReference>
<evidence type="ECO:0000256" key="2">
    <source>
        <dbReference type="ARBA" id="ARBA00022448"/>
    </source>
</evidence>
<comment type="caution">
    <text evidence="8">The sequence shown here is derived from an EMBL/GenBank/DDBJ whole genome shotgun (WGS) entry which is preliminary data.</text>
</comment>
<dbReference type="SUPFAM" id="SSF103473">
    <property type="entry name" value="MFS general substrate transporter"/>
    <property type="match status" value="2"/>
</dbReference>
<dbReference type="OrthoDB" id="6430902at2759"/>
<gene>
    <name evidence="8" type="ORF">B4U79_04291</name>
</gene>
<keyword evidence="5 6" id="KW-0472">Membrane</keyword>